<proteinExistence type="predicted"/>
<reference evidence="1 2" key="1">
    <citation type="submission" date="2015-03" db="EMBL/GenBank/DDBJ databases">
        <title>Caedibacter varicaedens, whole genome shotgun sequence.</title>
        <authorList>
            <person name="Suzuki H."/>
            <person name="Dapper A.L."/>
            <person name="Gibson A.K."/>
            <person name="Jackson C."/>
            <person name="Lee H."/>
            <person name="Pejaver V.R."/>
            <person name="Doak T."/>
            <person name="Lynch M."/>
        </authorList>
    </citation>
    <scope>NUCLEOTIDE SEQUENCE [LARGE SCALE GENOMIC DNA]</scope>
</reference>
<name>A0A0K8MCW9_9PROT</name>
<dbReference type="Proteomes" id="UP000036771">
    <property type="component" value="Unassembled WGS sequence"/>
</dbReference>
<protein>
    <submittedName>
        <fullName evidence="1">Uncharacterized protein</fullName>
    </submittedName>
</protein>
<gene>
    <name evidence="1" type="ORF">Cva_00966</name>
</gene>
<evidence type="ECO:0000313" key="2">
    <source>
        <dbReference type="Proteomes" id="UP000036771"/>
    </source>
</evidence>
<comment type="caution">
    <text evidence="1">The sequence shown here is derived from an EMBL/GenBank/DDBJ whole genome shotgun (WGS) entry which is preliminary data.</text>
</comment>
<evidence type="ECO:0000313" key="1">
    <source>
        <dbReference type="EMBL" id="GAO98317.1"/>
    </source>
</evidence>
<accession>A0A0K8MCW9</accession>
<dbReference type="EMBL" id="BBVC01000042">
    <property type="protein sequence ID" value="GAO98317.1"/>
    <property type="molecule type" value="Genomic_DNA"/>
</dbReference>
<keyword evidence="2" id="KW-1185">Reference proteome</keyword>
<organism evidence="1 2">
    <name type="scientific">Caedimonas varicaedens</name>
    <dbReference type="NCBI Taxonomy" id="1629334"/>
    <lineage>
        <taxon>Bacteria</taxon>
        <taxon>Pseudomonadati</taxon>
        <taxon>Pseudomonadota</taxon>
        <taxon>Alphaproteobacteria</taxon>
        <taxon>Holosporales</taxon>
        <taxon>Caedimonadaceae</taxon>
        <taxon>Caedimonas</taxon>
    </lineage>
</organism>
<dbReference type="AlphaFoldDB" id="A0A0K8MCW9"/>
<sequence>MQIQGLHKNIYRLVNYALSQEKYEPRRKR</sequence>
<dbReference type="STRING" id="1629334.Cva_00966"/>